<dbReference type="eggNOG" id="COG1296">
    <property type="taxonomic scope" value="Bacteria"/>
</dbReference>
<feature type="transmembrane region" description="Helical" evidence="8">
    <location>
        <begin position="204"/>
        <end position="220"/>
    </location>
</feature>
<evidence type="ECO:0000256" key="5">
    <source>
        <dbReference type="ARBA" id="ARBA00022692"/>
    </source>
</evidence>
<evidence type="ECO:0000256" key="6">
    <source>
        <dbReference type="ARBA" id="ARBA00022989"/>
    </source>
</evidence>
<dbReference type="InterPro" id="IPR011606">
    <property type="entry name" value="Brnchd-chn_aa_trnsp_permease"/>
</dbReference>
<dbReference type="STRING" id="1246626.BleG1_0718"/>
<dbReference type="HOGENOM" id="CLU_065777_1_1_9"/>
<evidence type="ECO:0000256" key="7">
    <source>
        <dbReference type="ARBA" id="ARBA00023136"/>
    </source>
</evidence>
<organism evidence="9 10">
    <name type="scientific">Shouchella lehensis G1</name>
    <dbReference type="NCBI Taxonomy" id="1246626"/>
    <lineage>
        <taxon>Bacteria</taxon>
        <taxon>Bacillati</taxon>
        <taxon>Bacillota</taxon>
        <taxon>Bacilli</taxon>
        <taxon>Bacillales</taxon>
        <taxon>Bacillaceae</taxon>
        <taxon>Shouchella</taxon>
    </lineage>
</organism>
<dbReference type="RefSeq" id="WP_038477259.1">
    <property type="nucleotide sequence ID" value="NZ_CP003923.1"/>
</dbReference>
<dbReference type="OrthoDB" id="3177005at2"/>
<dbReference type="Proteomes" id="UP000027142">
    <property type="component" value="Chromosome"/>
</dbReference>
<sequence>MKNSLKDAIADGLPIALAIASYGLSYGVLAHQADFTILTATVMSILIFAGSVQLVAVAMYATGATIPAILLAAFLLNLRDFLYGMDLARDLKKVKQPWRFFSLFGISDEPYLLAKARFNKHGTDIRYFLTTTLLFYAAWVSSSFIGVWIGDQIDPIRFGLDLAFPAAFTALLLPALTHKAAWLTVAAACTITMIAEWIAPNNGFTIILVGLLAPLAGIYTQKGAQTYV</sequence>
<keyword evidence="6 8" id="KW-1133">Transmembrane helix</keyword>
<dbReference type="AlphaFoldDB" id="A0A060LPR3"/>
<dbReference type="PATRIC" id="fig|1246626.3.peg.716"/>
<feature type="transmembrane region" description="Helical" evidence="8">
    <location>
        <begin position="127"/>
        <end position="149"/>
    </location>
</feature>
<comment type="subcellular location">
    <subcellularLocation>
        <location evidence="1">Cell membrane</location>
        <topology evidence="1">Multi-pass membrane protein</topology>
    </subcellularLocation>
</comment>
<keyword evidence="10" id="KW-1185">Reference proteome</keyword>
<gene>
    <name evidence="9" type="ORF">BleG1_0718</name>
</gene>
<name>A0A060LPR3_9BACI</name>
<dbReference type="EMBL" id="CP003923">
    <property type="protein sequence ID" value="AIC93326.1"/>
    <property type="molecule type" value="Genomic_DNA"/>
</dbReference>
<accession>A0A060LPR3</accession>
<dbReference type="PANTHER" id="PTHR34979:SF1">
    <property type="entry name" value="INNER MEMBRANE PROTEIN YGAZ"/>
    <property type="match status" value="1"/>
</dbReference>
<comment type="similarity">
    <text evidence="2">Belongs to the AzlC family.</text>
</comment>
<feature type="transmembrane region" description="Helical" evidence="8">
    <location>
        <begin position="12"/>
        <end position="30"/>
    </location>
</feature>
<evidence type="ECO:0000313" key="9">
    <source>
        <dbReference type="EMBL" id="AIC93326.1"/>
    </source>
</evidence>
<dbReference type="GO" id="GO:0005886">
    <property type="term" value="C:plasma membrane"/>
    <property type="evidence" value="ECO:0007669"/>
    <property type="project" value="UniProtKB-SubCell"/>
</dbReference>
<evidence type="ECO:0000256" key="8">
    <source>
        <dbReference type="SAM" id="Phobius"/>
    </source>
</evidence>
<evidence type="ECO:0000313" key="10">
    <source>
        <dbReference type="Proteomes" id="UP000027142"/>
    </source>
</evidence>
<protein>
    <submittedName>
        <fullName evidence="9">Branched-chain amino acid permease</fullName>
    </submittedName>
</protein>
<evidence type="ECO:0000256" key="1">
    <source>
        <dbReference type="ARBA" id="ARBA00004651"/>
    </source>
</evidence>
<feature type="transmembrane region" description="Helical" evidence="8">
    <location>
        <begin position="66"/>
        <end position="85"/>
    </location>
</feature>
<evidence type="ECO:0000256" key="3">
    <source>
        <dbReference type="ARBA" id="ARBA00022448"/>
    </source>
</evidence>
<dbReference type="Pfam" id="PF03591">
    <property type="entry name" value="AzlC"/>
    <property type="match status" value="1"/>
</dbReference>
<keyword evidence="5 8" id="KW-0812">Transmembrane</keyword>
<keyword evidence="4" id="KW-1003">Cell membrane</keyword>
<proteinExistence type="inferred from homology"/>
<dbReference type="PANTHER" id="PTHR34979">
    <property type="entry name" value="INNER MEMBRANE PROTEIN YGAZ"/>
    <property type="match status" value="1"/>
</dbReference>
<evidence type="ECO:0000256" key="2">
    <source>
        <dbReference type="ARBA" id="ARBA00010735"/>
    </source>
</evidence>
<dbReference type="KEGG" id="ble:BleG1_0718"/>
<keyword evidence="7 8" id="KW-0472">Membrane</keyword>
<reference evidence="9 10" key="1">
    <citation type="journal article" date="2014" name="Gene">
        <title>A comparative genomic analysis of the alkalitolerant soil bacterium Bacillus lehensis G1.</title>
        <authorList>
            <person name="Noor Y.M."/>
            <person name="Samsulrizal N.H."/>
            <person name="Jema'on N.A."/>
            <person name="Low K.O."/>
            <person name="Ramli A.N."/>
            <person name="Alias N.I."/>
            <person name="Damis S.I."/>
            <person name="Fuzi S.F."/>
            <person name="Isa M.N."/>
            <person name="Murad A.M."/>
            <person name="Raih M.F."/>
            <person name="Bakar F.D."/>
            <person name="Najimudin N."/>
            <person name="Mahadi N.M."/>
            <person name="Illias R.M."/>
        </authorList>
    </citation>
    <scope>NUCLEOTIDE SEQUENCE [LARGE SCALE GENOMIC DNA]</scope>
    <source>
        <strain evidence="9 10">G1</strain>
    </source>
</reference>
<keyword evidence="3" id="KW-0813">Transport</keyword>
<feature type="transmembrane region" description="Helical" evidence="8">
    <location>
        <begin position="37"/>
        <end position="60"/>
    </location>
</feature>
<dbReference type="GO" id="GO:1903785">
    <property type="term" value="P:L-valine transmembrane transport"/>
    <property type="evidence" value="ECO:0007669"/>
    <property type="project" value="TreeGrafter"/>
</dbReference>
<evidence type="ECO:0000256" key="4">
    <source>
        <dbReference type="ARBA" id="ARBA00022475"/>
    </source>
</evidence>